<comment type="caution">
    <text evidence="1">The sequence shown here is derived from an EMBL/GenBank/DDBJ whole genome shotgun (WGS) entry which is preliminary data.</text>
</comment>
<protein>
    <submittedName>
        <fullName evidence="1">Uncharacterized protein</fullName>
    </submittedName>
</protein>
<organism evidence="1 2">
    <name type="scientific">Rubroshorea leprosula</name>
    <dbReference type="NCBI Taxonomy" id="152421"/>
    <lineage>
        <taxon>Eukaryota</taxon>
        <taxon>Viridiplantae</taxon>
        <taxon>Streptophyta</taxon>
        <taxon>Embryophyta</taxon>
        <taxon>Tracheophyta</taxon>
        <taxon>Spermatophyta</taxon>
        <taxon>Magnoliopsida</taxon>
        <taxon>eudicotyledons</taxon>
        <taxon>Gunneridae</taxon>
        <taxon>Pentapetalae</taxon>
        <taxon>rosids</taxon>
        <taxon>malvids</taxon>
        <taxon>Malvales</taxon>
        <taxon>Dipterocarpaceae</taxon>
        <taxon>Rubroshorea</taxon>
    </lineage>
</organism>
<keyword evidence="2" id="KW-1185">Reference proteome</keyword>
<sequence length="141" mass="15092">MATSMLSFRIFERLSWFRSSGVCLLDLELHFPFTVTSCVATLFHANNEEEPSYREDPSLDDAKGDALIGVMLPHLNGFNTVVVGGAPKLDTSGKCVVGKGGPRDVAGVGDKVVIGGDDVDIDKGARADCRDDGFGFEVSEH</sequence>
<accession>A0AAV5LHM3</accession>
<dbReference type="AlphaFoldDB" id="A0AAV5LHM3"/>
<gene>
    <name evidence="1" type="ORF">SLEP1_g44768</name>
</gene>
<name>A0AAV5LHM3_9ROSI</name>
<reference evidence="1 2" key="1">
    <citation type="journal article" date="2021" name="Commun. Biol.">
        <title>The genome of Shorea leprosula (Dipterocarpaceae) highlights the ecological relevance of drought in aseasonal tropical rainforests.</title>
        <authorList>
            <person name="Ng K.K.S."/>
            <person name="Kobayashi M.J."/>
            <person name="Fawcett J.A."/>
            <person name="Hatakeyama M."/>
            <person name="Paape T."/>
            <person name="Ng C.H."/>
            <person name="Ang C.C."/>
            <person name="Tnah L.H."/>
            <person name="Lee C.T."/>
            <person name="Nishiyama T."/>
            <person name="Sese J."/>
            <person name="O'Brien M.J."/>
            <person name="Copetti D."/>
            <person name="Mohd Noor M.I."/>
            <person name="Ong R.C."/>
            <person name="Putra M."/>
            <person name="Sireger I.Z."/>
            <person name="Indrioko S."/>
            <person name="Kosugi Y."/>
            <person name="Izuno A."/>
            <person name="Isagi Y."/>
            <person name="Lee S.L."/>
            <person name="Shimizu K.K."/>
        </authorList>
    </citation>
    <scope>NUCLEOTIDE SEQUENCE [LARGE SCALE GENOMIC DNA]</scope>
    <source>
        <strain evidence="1">214</strain>
    </source>
</reference>
<dbReference type="EMBL" id="BPVZ01000118">
    <property type="protein sequence ID" value="GKV36662.1"/>
    <property type="molecule type" value="Genomic_DNA"/>
</dbReference>
<evidence type="ECO:0000313" key="2">
    <source>
        <dbReference type="Proteomes" id="UP001054252"/>
    </source>
</evidence>
<proteinExistence type="predicted"/>
<dbReference type="Proteomes" id="UP001054252">
    <property type="component" value="Unassembled WGS sequence"/>
</dbReference>
<evidence type="ECO:0000313" key="1">
    <source>
        <dbReference type="EMBL" id="GKV36662.1"/>
    </source>
</evidence>